<sequence>MLDHRHGLAGNQISSFNPAYQIHRNCDGTGDIEFDFWGARKTRYYDSFNNLDSCEIEFQVQACADEESFGTGDRPLPIWGANKVTDASPLLPNSHLNSNLSPRTRIRAIEEGRKELMEMIRNLPESSYELSLKDIVDHQQHASEPEEEVKGKEAEAAVPEDKIFLVETEGQMKKQKNKKKKKRRKAEPLCRSGSMDTDSFLIKTFLPSSLSFRRKSISEKSSKVSPSPSSEVSKKPVDKQWWIKRVFIRKNHKNREDSNKNNSSKSRYGDSSFLPSCWLFFLFKKGKGKRQ</sequence>
<proteinExistence type="predicted"/>
<protein>
    <submittedName>
        <fullName evidence="2">Uncharacterized protein</fullName>
    </submittedName>
</protein>
<accession>A0A1R3GDE4</accession>
<dbReference type="STRING" id="93759.A0A1R3GDE4"/>
<evidence type="ECO:0000313" key="2">
    <source>
        <dbReference type="EMBL" id="OMO56105.1"/>
    </source>
</evidence>
<organism evidence="2 3">
    <name type="scientific">Corchorus olitorius</name>
    <dbReference type="NCBI Taxonomy" id="93759"/>
    <lineage>
        <taxon>Eukaryota</taxon>
        <taxon>Viridiplantae</taxon>
        <taxon>Streptophyta</taxon>
        <taxon>Embryophyta</taxon>
        <taxon>Tracheophyta</taxon>
        <taxon>Spermatophyta</taxon>
        <taxon>Magnoliopsida</taxon>
        <taxon>eudicotyledons</taxon>
        <taxon>Gunneridae</taxon>
        <taxon>Pentapetalae</taxon>
        <taxon>rosids</taxon>
        <taxon>malvids</taxon>
        <taxon>Malvales</taxon>
        <taxon>Malvaceae</taxon>
        <taxon>Grewioideae</taxon>
        <taxon>Apeibeae</taxon>
        <taxon>Corchorus</taxon>
    </lineage>
</organism>
<dbReference type="OrthoDB" id="776574at2759"/>
<dbReference type="PANTHER" id="PTHR34193">
    <property type="entry name" value="OS11G0199801 PROTEIN"/>
    <property type="match status" value="1"/>
</dbReference>
<comment type="caution">
    <text evidence="2">The sequence shown here is derived from an EMBL/GenBank/DDBJ whole genome shotgun (WGS) entry which is preliminary data.</text>
</comment>
<feature type="region of interest" description="Disordered" evidence="1">
    <location>
        <begin position="168"/>
        <end position="191"/>
    </location>
</feature>
<dbReference type="EMBL" id="AWUE01022791">
    <property type="protein sequence ID" value="OMO56105.1"/>
    <property type="molecule type" value="Genomic_DNA"/>
</dbReference>
<evidence type="ECO:0000313" key="3">
    <source>
        <dbReference type="Proteomes" id="UP000187203"/>
    </source>
</evidence>
<feature type="compositionally biased region" description="Basic residues" evidence="1">
    <location>
        <begin position="173"/>
        <end position="185"/>
    </location>
</feature>
<dbReference type="AlphaFoldDB" id="A0A1R3GDE4"/>
<feature type="region of interest" description="Disordered" evidence="1">
    <location>
        <begin position="252"/>
        <end position="272"/>
    </location>
</feature>
<evidence type="ECO:0000256" key="1">
    <source>
        <dbReference type="SAM" id="MobiDB-lite"/>
    </source>
</evidence>
<reference evidence="3" key="1">
    <citation type="submission" date="2013-09" db="EMBL/GenBank/DDBJ databases">
        <title>Corchorus olitorius genome sequencing.</title>
        <authorList>
            <person name="Alam M."/>
            <person name="Haque M.S."/>
            <person name="Islam M.S."/>
            <person name="Emdad E.M."/>
            <person name="Islam M.M."/>
            <person name="Ahmed B."/>
            <person name="Halim A."/>
            <person name="Hossen Q.M.M."/>
            <person name="Hossain M.Z."/>
            <person name="Ahmed R."/>
            <person name="Khan M.M."/>
            <person name="Islam R."/>
            <person name="Rashid M.M."/>
            <person name="Khan S.A."/>
            <person name="Rahman M.S."/>
            <person name="Alam M."/>
            <person name="Yahiya A.S."/>
            <person name="Khan M.S."/>
            <person name="Azam M.S."/>
            <person name="Haque T."/>
            <person name="Lashkar M.Z.H."/>
            <person name="Akhand A.I."/>
            <person name="Morshed G."/>
            <person name="Roy S."/>
            <person name="Uddin K.S."/>
            <person name="Rabeya T."/>
            <person name="Hossain A.S."/>
            <person name="Chowdhury A."/>
            <person name="Snigdha A.R."/>
            <person name="Mortoza M.S."/>
            <person name="Matin S.A."/>
            <person name="Hoque S.M.E."/>
            <person name="Islam M.K."/>
            <person name="Roy D.K."/>
            <person name="Haider R."/>
            <person name="Moosa M.M."/>
            <person name="Elias S.M."/>
            <person name="Hasan A.M."/>
            <person name="Jahan S."/>
            <person name="Shafiuddin M."/>
            <person name="Mahmood N."/>
            <person name="Shommy N.S."/>
        </authorList>
    </citation>
    <scope>NUCLEOTIDE SEQUENCE [LARGE SCALE GENOMIC DNA]</scope>
    <source>
        <strain evidence="3">cv. O-4</strain>
    </source>
</reference>
<keyword evidence="3" id="KW-1185">Reference proteome</keyword>
<dbReference type="PANTHER" id="PTHR34193:SF10">
    <property type="entry name" value="DUF1645 FAMILY PROTEIN"/>
    <property type="match status" value="1"/>
</dbReference>
<dbReference type="Proteomes" id="UP000187203">
    <property type="component" value="Unassembled WGS sequence"/>
</dbReference>
<gene>
    <name evidence="2" type="ORF">COLO4_35772</name>
</gene>
<feature type="region of interest" description="Disordered" evidence="1">
    <location>
        <begin position="217"/>
        <end position="236"/>
    </location>
</feature>
<name>A0A1R3GDE4_9ROSI</name>